<gene>
    <name evidence="4" type="ORF">IO99_17625</name>
</gene>
<evidence type="ECO:0000313" key="5">
    <source>
        <dbReference type="Proteomes" id="UP000028542"/>
    </source>
</evidence>
<sequence length="513" mass="56771">MNNIDKQISKFIKKGGKRIRLNVFIENLLVSLIVALSISSMASILGLFIPIYNLFEICFIIFTISMSIYIFIYLYKLRPDNKKVALKLDSKGLNERLITSLELINKDDNISNAQKEDTIEVIREIKISKITPFHIKRKNLYSLIAILTVLIIILCIPTTAKNQAREIRKMKKFNKEVIEKIKGEKKDTKGSEELLEDDKLDIVKELDKSIDEIKKSESKIDTEKALNKLEKKLDNIEKNLDSVDSKEKIQNILKKLNLNKEQTSEKLAILNKMAKELSKIDKMKELSEAINSQDEDKIKEALDKLGEDLKNLKDEDKEEISNNLENISANITDENLKGALSSTAASISSGNIDLSKLQNALISLNKDSINADNGDNKNGTGSQNNQSGNGTNGQGNGDGNGIGNGMGNGSGSGNGSGWDTGNKENGEGKLNSGEKVFLPNRGTGADENLKGNISEGGNSQSITTENGVNIAGDSIDYEKIIHEYSNSEIVGLKNKSIPKSLQDLIKKYFEELK</sequence>
<proteinExistence type="predicted"/>
<feature type="region of interest" description="Disordered" evidence="2">
    <location>
        <begin position="369"/>
        <end position="460"/>
    </location>
</feature>
<evidence type="ECO:0000256" key="3">
    <source>
        <dbReference type="SAM" id="Phobius"/>
    </source>
</evidence>
<feature type="transmembrane region" description="Helical" evidence="3">
    <location>
        <begin position="21"/>
        <end position="48"/>
    </location>
</feature>
<name>A0A084J7J4_9CLOT</name>
<keyword evidence="1" id="KW-0175">Coiled coil</keyword>
<feature type="compositionally biased region" description="Low complexity" evidence="2">
    <location>
        <begin position="378"/>
        <end position="389"/>
    </location>
</feature>
<dbReference type="AlphaFoldDB" id="A0A084J7J4"/>
<dbReference type="eggNOG" id="COG1196">
    <property type="taxonomic scope" value="Bacteria"/>
</dbReference>
<dbReference type="RefSeq" id="WP_035135538.1">
    <property type="nucleotide sequence ID" value="NZ_JPMD01000052.1"/>
</dbReference>
<evidence type="ECO:0000256" key="1">
    <source>
        <dbReference type="SAM" id="Coils"/>
    </source>
</evidence>
<feature type="compositionally biased region" description="Gly residues" evidence="2">
    <location>
        <begin position="390"/>
        <end position="418"/>
    </location>
</feature>
<keyword evidence="5" id="KW-1185">Reference proteome</keyword>
<accession>A0A084J7J4</accession>
<organism evidence="4 5">
    <name type="scientific">Clostridium sulfidigenes</name>
    <dbReference type="NCBI Taxonomy" id="318464"/>
    <lineage>
        <taxon>Bacteria</taxon>
        <taxon>Bacillati</taxon>
        <taxon>Bacillota</taxon>
        <taxon>Clostridia</taxon>
        <taxon>Eubacteriales</taxon>
        <taxon>Clostridiaceae</taxon>
        <taxon>Clostridium</taxon>
    </lineage>
</organism>
<feature type="transmembrane region" description="Helical" evidence="3">
    <location>
        <begin position="54"/>
        <end position="75"/>
    </location>
</feature>
<keyword evidence="3" id="KW-0812">Transmembrane</keyword>
<keyword evidence="3" id="KW-1133">Transmembrane helix</keyword>
<feature type="transmembrane region" description="Helical" evidence="3">
    <location>
        <begin position="140"/>
        <end position="160"/>
    </location>
</feature>
<evidence type="ECO:0000313" key="4">
    <source>
        <dbReference type="EMBL" id="KEZ84928.1"/>
    </source>
</evidence>
<evidence type="ECO:0000256" key="2">
    <source>
        <dbReference type="SAM" id="MobiDB-lite"/>
    </source>
</evidence>
<protein>
    <submittedName>
        <fullName evidence="4">Uncharacterized protein</fullName>
    </submittedName>
</protein>
<keyword evidence="3" id="KW-0472">Membrane</keyword>
<dbReference type="Proteomes" id="UP000028542">
    <property type="component" value="Unassembled WGS sequence"/>
</dbReference>
<feature type="coiled-coil region" evidence="1">
    <location>
        <begin position="219"/>
        <end position="337"/>
    </location>
</feature>
<dbReference type="STRING" id="318464.IO99_17625"/>
<reference evidence="4 5" key="1">
    <citation type="submission" date="2014-07" db="EMBL/GenBank/DDBJ databases">
        <title>Draft genome of Clostridium sulfidigenes 113A isolated from sediments associated with methane hydrate from Krishna Godavari basin.</title>
        <authorList>
            <person name="Honkalas V.S."/>
            <person name="Dabir A.P."/>
            <person name="Arora P."/>
            <person name="Dhakephalkar P.K."/>
        </authorList>
    </citation>
    <scope>NUCLEOTIDE SEQUENCE [LARGE SCALE GENOMIC DNA]</scope>
    <source>
        <strain evidence="4 5">113A</strain>
    </source>
</reference>
<dbReference type="EMBL" id="JPMD01000052">
    <property type="protein sequence ID" value="KEZ84928.1"/>
    <property type="molecule type" value="Genomic_DNA"/>
</dbReference>
<comment type="caution">
    <text evidence="4">The sequence shown here is derived from an EMBL/GenBank/DDBJ whole genome shotgun (WGS) entry which is preliminary data.</text>
</comment>